<dbReference type="RefSeq" id="WP_104429068.1">
    <property type="nucleotide sequence ID" value="NZ_PTIZ01000006.1"/>
</dbReference>
<dbReference type="Pfam" id="PF00563">
    <property type="entry name" value="EAL"/>
    <property type="match status" value="1"/>
</dbReference>
<protein>
    <submittedName>
        <fullName evidence="3">Diguanylate cyclase/phosphodiesterase</fullName>
    </submittedName>
</protein>
<dbReference type="GO" id="GO:0071111">
    <property type="term" value="F:cyclic-guanylate-specific phosphodiesterase activity"/>
    <property type="evidence" value="ECO:0007669"/>
    <property type="project" value="InterPro"/>
</dbReference>
<dbReference type="Proteomes" id="UP000240010">
    <property type="component" value="Unassembled WGS sequence"/>
</dbReference>
<dbReference type="SUPFAM" id="SSF55073">
    <property type="entry name" value="Nucleotide cyclase"/>
    <property type="match status" value="1"/>
</dbReference>
<dbReference type="EMBL" id="PTIZ01000006">
    <property type="protein sequence ID" value="PPK75182.1"/>
    <property type="molecule type" value="Genomic_DNA"/>
</dbReference>
<dbReference type="NCBIfam" id="TIGR00254">
    <property type="entry name" value="GGDEF"/>
    <property type="match status" value="1"/>
</dbReference>
<dbReference type="InterPro" id="IPR043128">
    <property type="entry name" value="Rev_trsase/Diguanyl_cyclase"/>
</dbReference>
<evidence type="ECO:0000313" key="3">
    <source>
        <dbReference type="EMBL" id="PPK75182.1"/>
    </source>
</evidence>
<evidence type="ECO:0000259" key="1">
    <source>
        <dbReference type="PROSITE" id="PS50883"/>
    </source>
</evidence>
<comment type="caution">
    <text evidence="3">The sequence shown here is derived from an EMBL/GenBank/DDBJ whole genome shotgun (WGS) entry which is preliminary data.</text>
</comment>
<dbReference type="PROSITE" id="PS50887">
    <property type="entry name" value="GGDEF"/>
    <property type="match status" value="1"/>
</dbReference>
<sequence length="598" mass="67185">MSILYDELTKILHGKQLTPHFQPIVSLYKKKIMGYEALIRGPSDSPLHSPFNLFDTAERFDLSTKLEYICREVTIKRYASLDVKEKLFINVSPSVLLQPDFKKGETLKLLDQFGVDPRSVVIELTEHQPTDDFQLMREAIIHYRKMGFEIAIDDLGAGYSGLRLWSELQPEYVKIDMHFIQGIHNDPIKLNFVRSIQNIASSLNCNVIAEGIETEDEFKVVEQLGITHAQGYYFARPTAIPLEKVDKSLFIISPQPSQFNATKAAHIAKFITPVSSETAISEVMNLFHHDSDLTILPLVDDNVASGIIFRDHFLFKLFSSRYGIELYGKKPIKTFVDKTPLSFDQNTAIELVSKQLTSTMRNDQAFIITNDGEYTGIGTILKLLEEITRQQIHNAKHANPLTLLPGSVPINDQIDQLLATKVPFSFGYFDLDHFKPFNDVYGYSAGDDIIKAVANTLAQHIPAESGLVGHIGGDDFIVIFTGNDWLKCCENILNDFKKAVPHYYKDDDIKTGGIHAENRAGEKCFFPLISLSVGLVDSVSTSQCQSHVDIADLASEAKKQAKKIEGNSFFINHRMATKSQENLQSFAHKSVVKLHAVN</sequence>
<dbReference type="PANTHER" id="PTHR33121">
    <property type="entry name" value="CYCLIC DI-GMP PHOSPHODIESTERASE PDEF"/>
    <property type="match status" value="1"/>
</dbReference>
<dbReference type="AlphaFoldDB" id="A0A2S6HCL1"/>
<dbReference type="Gene3D" id="3.30.70.270">
    <property type="match status" value="1"/>
</dbReference>
<accession>A0A2S6HCL1</accession>
<reference evidence="3 4" key="1">
    <citation type="submission" date="2018-02" db="EMBL/GenBank/DDBJ databases">
        <title>Subsurface microbial communities from deep shales in Ohio and West Virginia, USA.</title>
        <authorList>
            <person name="Wrighton K."/>
        </authorList>
    </citation>
    <scope>NUCLEOTIDE SEQUENCE [LARGE SCALE GENOMIC DNA]</scope>
    <source>
        <strain evidence="3 4">OWC-DMM</strain>
    </source>
</reference>
<gene>
    <name evidence="3" type="ORF">B0F87_10628</name>
</gene>
<name>A0A2S6HCL1_9GAMM</name>
<evidence type="ECO:0000313" key="4">
    <source>
        <dbReference type="Proteomes" id="UP000240010"/>
    </source>
</evidence>
<dbReference type="SUPFAM" id="SSF141868">
    <property type="entry name" value="EAL domain-like"/>
    <property type="match status" value="1"/>
</dbReference>
<dbReference type="Gene3D" id="3.20.20.450">
    <property type="entry name" value="EAL domain"/>
    <property type="match status" value="1"/>
</dbReference>
<dbReference type="InterPro" id="IPR046342">
    <property type="entry name" value="CBS_dom_sf"/>
</dbReference>
<dbReference type="InterPro" id="IPR001633">
    <property type="entry name" value="EAL_dom"/>
</dbReference>
<dbReference type="InterPro" id="IPR050706">
    <property type="entry name" value="Cyclic-di-GMP_PDE-like"/>
</dbReference>
<proteinExistence type="predicted"/>
<organism evidence="3 4">
    <name type="scientific">Methylobacter tundripaludum</name>
    <dbReference type="NCBI Taxonomy" id="173365"/>
    <lineage>
        <taxon>Bacteria</taxon>
        <taxon>Pseudomonadati</taxon>
        <taxon>Pseudomonadota</taxon>
        <taxon>Gammaproteobacteria</taxon>
        <taxon>Methylococcales</taxon>
        <taxon>Methylococcaceae</taxon>
        <taxon>Methylobacter</taxon>
    </lineage>
</organism>
<dbReference type="PANTHER" id="PTHR33121:SF76">
    <property type="entry name" value="SIGNALING PROTEIN"/>
    <property type="match status" value="1"/>
</dbReference>
<dbReference type="InterPro" id="IPR029787">
    <property type="entry name" value="Nucleotide_cyclase"/>
</dbReference>
<evidence type="ECO:0000259" key="2">
    <source>
        <dbReference type="PROSITE" id="PS50887"/>
    </source>
</evidence>
<dbReference type="InterPro" id="IPR035919">
    <property type="entry name" value="EAL_sf"/>
</dbReference>
<dbReference type="CDD" id="cd01949">
    <property type="entry name" value="GGDEF"/>
    <property type="match status" value="1"/>
</dbReference>
<feature type="domain" description="EAL" evidence="1">
    <location>
        <begin position="1"/>
        <end position="251"/>
    </location>
</feature>
<dbReference type="CDD" id="cd01948">
    <property type="entry name" value="EAL"/>
    <property type="match status" value="1"/>
</dbReference>
<dbReference type="SUPFAM" id="SSF54631">
    <property type="entry name" value="CBS-domain pair"/>
    <property type="match status" value="1"/>
</dbReference>
<dbReference type="InterPro" id="IPR000160">
    <property type="entry name" value="GGDEF_dom"/>
</dbReference>
<dbReference type="Pfam" id="PF00990">
    <property type="entry name" value="GGDEF"/>
    <property type="match status" value="1"/>
</dbReference>
<dbReference type="SMART" id="SM00267">
    <property type="entry name" value="GGDEF"/>
    <property type="match status" value="1"/>
</dbReference>
<feature type="domain" description="GGDEF" evidence="2">
    <location>
        <begin position="422"/>
        <end position="574"/>
    </location>
</feature>
<dbReference type="PROSITE" id="PS50883">
    <property type="entry name" value="EAL"/>
    <property type="match status" value="1"/>
</dbReference>
<dbReference type="SMART" id="SM00052">
    <property type="entry name" value="EAL"/>
    <property type="match status" value="1"/>
</dbReference>